<dbReference type="AlphaFoldDB" id="A0ABD6EZU0"/>
<dbReference type="Pfam" id="PF00068">
    <property type="entry name" value="Phospholip_A2_1"/>
    <property type="match status" value="1"/>
</dbReference>
<name>A0ABD6EZU0_9BILA</name>
<evidence type="ECO:0000256" key="1">
    <source>
        <dbReference type="ARBA" id="ARBA00004613"/>
    </source>
</evidence>
<dbReference type="InterPro" id="IPR001211">
    <property type="entry name" value="PLA2"/>
</dbReference>
<evidence type="ECO:0000256" key="3">
    <source>
        <dbReference type="ARBA" id="ARBA00023157"/>
    </source>
</evidence>
<comment type="caution">
    <text evidence="9">The sequence shown here is derived from an EMBL/GenBank/DDBJ whole genome shotgun (WGS) entry which is preliminary data.</text>
</comment>
<feature type="domain" description="Phospholipase A2-like central" evidence="8">
    <location>
        <begin position="4"/>
        <end position="78"/>
    </location>
</feature>
<dbReference type="InterPro" id="IPR036444">
    <property type="entry name" value="PLipase_A2_dom_sf"/>
</dbReference>
<protein>
    <recommendedName>
        <fullName evidence="8">Phospholipase A2-like central domain-containing protein</fullName>
    </recommendedName>
</protein>
<feature type="disulfide bond" evidence="6">
    <location>
        <begin position="15"/>
        <end position="65"/>
    </location>
</feature>
<dbReference type="PROSITE" id="PS00119">
    <property type="entry name" value="PA2_ASP"/>
    <property type="match status" value="1"/>
</dbReference>
<evidence type="ECO:0000313" key="9">
    <source>
        <dbReference type="EMBL" id="MFH4984702.1"/>
    </source>
</evidence>
<dbReference type="InterPro" id="IPR033112">
    <property type="entry name" value="PLA2_Asp_AS"/>
</dbReference>
<evidence type="ECO:0000256" key="6">
    <source>
        <dbReference type="PIRSR" id="PIRSR601211-3"/>
    </source>
</evidence>
<keyword evidence="2" id="KW-0964">Secreted</keyword>
<dbReference type="InterPro" id="IPR016090">
    <property type="entry name" value="PLA2-like_dom"/>
</dbReference>
<feature type="disulfide bond" evidence="6">
    <location>
        <begin position="49"/>
        <end position="63"/>
    </location>
</feature>
<comment type="cofactor">
    <cofactor evidence="5">
        <name>Ca(2+)</name>
        <dbReference type="ChEBI" id="CHEBI:29108"/>
    </cofactor>
    <text evidence="5">Binds 1 Ca(2+) ion per subunit.</text>
</comment>
<dbReference type="PROSITE" id="PS00118">
    <property type="entry name" value="PA2_HIS"/>
    <property type="match status" value="1"/>
</dbReference>
<feature type="active site" evidence="4">
    <location>
        <position position="12"/>
    </location>
</feature>
<comment type="subcellular location">
    <subcellularLocation>
        <location evidence="1">Secreted</location>
    </subcellularLocation>
</comment>
<gene>
    <name evidence="9" type="ORF">AB6A40_011411</name>
</gene>
<dbReference type="SUPFAM" id="SSF48619">
    <property type="entry name" value="Phospholipase A2, PLA2"/>
    <property type="match status" value="1"/>
</dbReference>
<feature type="binding site" evidence="5">
    <location>
        <position position="13"/>
    </location>
    <ligand>
        <name>Ca(2+)</name>
        <dbReference type="ChEBI" id="CHEBI:29108"/>
    </ligand>
</feature>
<dbReference type="Proteomes" id="UP001608902">
    <property type="component" value="Unassembled WGS sequence"/>
</dbReference>
<dbReference type="PRINTS" id="PR00389">
    <property type="entry name" value="PHPHLIPASEA2"/>
</dbReference>
<dbReference type="EMBL" id="JBGFUD010020299">
    <property type="protein sequence ID" value="MFH4984702.1"/>
    <property type="molecule type" value="Genomic_DNA"/>
</dbReference>
<dbReference type="InterPro" id="IPR033113">
    <property type="entry name" value="PLA2_histidine"/>
</dbReference>
<sequence length="102" mass="11998">MLDVCFRCCKIHDDCYGALTEKKTCLFTLWQYLVPYSFTCNKETKKLECHKKWWVTPCGFEVCKCDLELTKCWSKFEKPEKAKKGRKPNEVCYPPTTPEAKA</sequence>
<evidence type="ECO:0000256" key="2">
    <source>
        <dbReference type="ARBA" id="ARBA00022525"/>
    </source>
</evidence>
<feature type="disulfide bond" evidence="6">
    <location>
        <begin position="8"/>
        <end position="72"/>
    </location>
</feature>
<feature type="region of interest" description="Disordered" evidence="7">
    <location>
        <begin position="80"/>
        <end position="102"/>
    </location>
</feature>
<dbReference type="Gene3D" id="1.20.90.10">
    <property type="entry name" value="Phospholipase A2 domain"/>
    <property type="match status" value="1"/>
</dbReference>
<keyword evidence="10" id="KW-1185">Reference proteome</keyword>
<feature type="disulfide bond" evidence="6">
    <location>
        <begin position="25"/>
        <end position="58"/>
    </location>
</feature>
<keyword evidence="3 6" id="KW-1015">Disulfide bond</keyword>
<proteinExistence type="predicted"/>
<evidence type="ECO:0000259" key="8">
    <source>
        <dbReference type="Pfam" id="PF00068"/>
    </source>
</evidence>
<evidence type="ECO:0000313" key="10">
    <source>
        <dbReference type="Proteomes" id="UP001608902"/>
    </source>
</evidence>
<feature type="active site" evidence="4">
    <location>
        <position position="66"/>
    </location>
</feature>
<reference evidence="9 10" key="1">
    <citation type="submission" date="2024-08" db="EMBL/GenBank/DDBJ databases">
        <title>Gnathostoma spinigerum genome.</title>
        <authorList>
            <person name="Gonzalez-Bertolin B."/>
            <person name="Monzon S."/>
            <person name="Zaballos A."/>
            <person name="Jimenez P."/>
            <person name="Dekumyoy P."/>
            <person name="Varona S."/>
            <person name="Cuesta I."/>
            <person name="Sumanam S."/>
            <person name="Adisakwattana P."/>
            <person name="Gasser R.B."/>
            <person name="Hernandez-Gonzalez A."/>
            <person name="Young N.D."/>
            <person name="Perteguer M.J."/>
        </authorList>
    </citation>
    <scope>NUCLEOTIDE SEQUENCE [LARGE SCALE GENOMIC DNA]</scope>
    <source>
        <strain evidence="9">AL3</strain>
        <tissue evidence="9">Liver</tissue>
    </source>
</reference>
<evidence type="ECO:0000256" key="7">
    <source>
        <dbReference type="SAM" id="MobiDB-lite"/>
    </source>
</evidence>
<keyword evidence="5" id="KW-0479">Metal-binding</keyword>
<keyword evidence="5" id="KW-0106">Calcium</keyword>
<organism evidence="9 10">
    <name type="scientific">Gnathostoma spinigerum</name>
    <dbReference type="NCBI Taxonomy" id="75299"/>
    <lineage>
        <taxon>Eukaryota</taxon>
        <taxon>Metazoa</taxon>
        <taxon>Ecdysozoa</taxon>
        <taxon>Nematoda</taxon>
        <taxon>Chromadorea</taxon>
        <taxon>Rhabditida</taxon>
        <taxon>Spirurina</taxon>
        <taxon>Gnathostomatomorpha</taxon>
        <taxon>Gnathostomatoidea</taxon>
        <taxon>Gnathostomatidae</taxon>
        <taxon>Gnathostoma</taxon>
    </lineage>
</organism>
<evidence type="ECO:0000256" key="4">
    <source>
        <dbReference type="PIRSR" id="PIRSR601211-1"/>
    </source>
</evidence>
<dbReference type="GO" id="GO:0005576">
    <property type="term" value="C:extracellular region"/>
    <property type="evidence" value="ECO:0007669"/>
    <property type="project" value="UniProtKB-SubCell"/>
</dbReference>
<accession>A0ABD6EZU0</accession>
<evidence type="ECO:0000256" key="5">
    <source>
        <dbReference type="PIRSR" id="PIRSR601211-2"/>
    </source>
</evidence>